<sequence>MNLLSARLPILLALAAAGLHAADFSWGLQAGILAPQGDLKNHAILGTGTTLGGSAVNLHFEWGVSRRDALRLRFGLMGTGEGRENLLDQDPQLGPITLSTEWTSREAAVDWRRLWSGGDTGWYSTAGLGLASPRESTTTWGLLYPGGPRVGSTRSRTQHGRLALCLGLGYQLNRRFHGEVAYHQVSTDKSGSQGFGISAMSWMTLQLGVDFGRGR</sequence>
<keyword evidence="3" id="KW-1185">Reference proteome</keyword>
<protein>
    <recommendedName>
        <fullName evidence="4">Outer membrane protein beta-barrel domain-containing protein</fullName>
    </recommendedName>
</protein>
<dbReference type="RefSeq" id="WP_316414570.1">
    <property type="nucleotide sequence ID" value="NZ_AP027080.1"/>
</dbReference>
<feature type="signal peptide" evidence="1">
    <location>
        <begin position="1"/>
        <end position="21"/>
    </location>
</feature>
<name>A0AA48GPB1_9BACT</name>
<dbReference type="KEGG" id="msil:METEAL_08440"/>
<evidence type="ECO:0008006" key="4">
    <source>
        <dbReference type="Google" id="ProtNLM"/>
    </source>
</evidence>
<gene>
    <name evidence="2" type="ORF">METEAL_08440</name>
</gene>
<accession>A0AA48GPB1</accession>
<proteinExistence type="predicted"/>
<evidence type="ECO:0000313" key="2">
    <source>
        <dbReference type="EMBL" id="BDU71670.1"/>
    </source>
</evidence>
<dbReference type="AlphaFoldDB" id="A0AA48GPB1"/>
<organism evidence="2 3">
    <name type="scientific">Mesoterricola silvestris</name>
    <dbReference type="NCBI Taxonomy" id="2927979"/>
    <lineage>
        <taxon>Bacteria</taxon>
        <taxon>Pseudomonadati</taxon>
        <taxon>Acidobacteriota</taxon>
        <taxon>Holophagae</taxon>
        <taxon>Holophagales</taxon>
        <taxon>Holophagaceae</taxon>
        <taxon>Mesoterricola</taxon>
    </lineage>
</organism>
<dbReference type="EMBL" id="AP027080">
    <property type="protein sequence ID" value="BDU71670.1"/>
    <property type="molecule type" value="Genomic_DNA"/>
</dbReference>
<evidence type="ECO:0000313" key="3">
    <source>
        <dbReference type="Proteomes" id="UP001238179"/>
    </source>
</evidence>
<dbReference type="Proteomes" id="UP001238179">
    <property type="component" value="Chromosome"/>
</dbReference>
<reference evidence="3" key="1">
    <citation type="journal article" date="2023" name="Int. J. Syst. Evol. Microbiol.">
        <title>Mesoterricola silvestris gen. nov., sp. nov., Mesoterricola sediminis sp. nov., Geothrix oryzae sp. nov., Geothrix edaphica sp. nov., Geothrix rubra sp. nov., and Geothrix limicola sp. nov., six novel members of Acidobacteriota isolated from soils.</title>
        <authorList>
            <person name="Itoh H."/>
            <person name="Sugisawa Y."/>
            <person name="Mise K."/>
            <person name="Xu Z."/>
            <person name="Kuniyasu M."/>
            <person name="Ushijima N."/>
            <person name="Kawano K."/>
            <person name="Kobayashi E."/>
            <person name="Shiratori Y."/>
            <person name="Masuda Y."/>
            <person name="Senoo K."/>
        </authorList>
    </citation>
    <scope>NUCLEOTIDE SEQUENCE [LARGE SCALE GENOMIC DNA]</scope>
    <source>
        <strain evidence="3">W79</strain>
    </source>
</reference>
<evidence type="ECO:0000256" key="1">
    <source>
        <dbReference type="SAM" id="SignalP"/>
    </source>
</evidence>
<feature type="chain" id="PRO_5041351185" description="Outer membrane protein beta-barrel domain-containing protein" evidence="1">
    <location>
        <begin position="22"/>
        <end position="215"/>
    </location>
</feature>
<keyword evidence="1" id="KW-0732">Signal</keyword>